<proteinExistence type="predicted"/>
<organism evidence="1 2">
    <name type="scientific">Lacicoccus qingdaonensis</name>
    <dbReference type="NCBI Taxonomy" id="576118"/>
    <lineage>
        <taxon>Bacteria</taxon>
        <taxon>Bacillati</taxon>
        <taxon>Bacillota</taxon>
        <taxon>Bacilli</taxon>
        <taxon>Bacillales</taxon>
        <taxon>Salinicoccaceae</taxon>
        <taxon>Lacicoccus</taxon>
    </lineage>
</organism>
<accession>A0A1G9H3Q1</accession>
<protein>
    <submittedName>
        <fullName evidence="1">Uncharacterized protein</fullName>
    </submittedName>
</protein>
<name>A0A1G9H3Q1_9BACL</name>
<dbReference type="AlphaFoldDB" id="A0A1G9H3Q1"/>
<keyword evidence="2" id="KW-1185">Reference proteome</keyword>
<dbReference type="RefSeq" id="WP_176754131.1">
    <property type="nucleotide sequence ID" value="NZ_FNFY01000020.1"/>
</dbReference>
<evidence type="ECO:0000313" key="1">
    <source>
        <dbReference type="EMBL" id="SDL07522.1"/>
    </source>
</evidence>
<sequence>MSMMMMTLVLLAFTFAILGFAAVLGYYLNKAFPGKSSVEVDTPEEALNRKI</sequence>
<dbReference type="Proteomes" id="UP000199008">
    <property type="component" value="Unassembled WGS sequence"/>
</dbReference>
<evidence type="ECO:0000313" key="2">
    <source>
        <dbReference type="Proteomes" id="UP000199008"/>
    </source>
</evidence>
<dbReference type="STRING" id="576118.SAMN05216216_12031"/>
<reference evidence="2" key="1">
    <citation type="submission" date="2016-10" db="EMBL/GenBank/DDBJ databases">
        <authorList>
            <person name="Varghese N."/>
            <person name="Submissions S."/>
        </authorList>
    </citation>
    <scope>NUCLEOTIDE SEQUENCE [LARGE SCALE GENOMIC DNA]</scope>
    <source>
        <strain evidence="2">CGMCC 1.8895</strain>
    </source>
</reference>
<dbReference type="EMBL" id="FNFY01000020">
    <property type="protein sequence ID" value="SDL07522.1"/>
    <property type="molecule type" value="Genomic_DNA"/>
</dbReference>
<gene>
    <name evidence="1" type="ORF">SAMN05216216_12031</name>
</gene>